<evidence type="ECO:0000256" key="1">
    <source>
        <dbReference type="SAM" id="SignalP"/>
    </source>
</evidence>
<dbReference type="Proteomes" id="UP000298652">
    <property type="component" value="Chromosome 5"/>
</dbReference>
<proteinExistence type="predicted"/>
<name>A0A4U6UKS9_SETVI</name>
<evidence type="ECO:0000313" key="2">
    <source>
        <dbReference type="EMBL" id="TKW16092.1"/>
    </source>
</evidence>
<sequence length="62" mass="7224">MDGWFWRFAFTCLIKIPSSSLPAPWLVPAGWSAGPSIPRFWMVHNVIHDHKKSVNLNYKKEK</sequence>
<feature type="signal peptide" evidence="1">
    <location>
        <begin position="1"/>
        <end position="22"/>
    </location>
</feature>
<evidence type="ECO:0000313" key="3">
    <source>
        <dbReference type="Proteomes" id="UP000298652"/>
    </source>
</evidence>
<feature type="chain" id="PRO_5020360405" evidence="1">
    <location>
        <begin position="23"/>
        <end position="62"/>
    </location>
</feature>
<gene>
    <name evidence="2" type="ORF">SEVIR_5G276733v2</name>
</gene>
<accession>A0A4U6UKS9</accession>
<keyword evidence="1" id="KW-0732">Signal</keyword>
<dbReference type="AlphaFoldDB" id="A0A4U6UKS9"/>
<protein>
    <submittedName>
        <fullName evidence="2">Uncharacterized protein</fullName>
    </submittedName>
</protein>
<dbReference type="EMBL" id="CM016556">
    <property type="protein sequence ID" value="TKW16092.1"/>
    <property type="molecule type" value="Genomic_DNA"/>
</dbReference>
<organism evidence="2 3">
    <name type="scientific">Setaria viridis</name>
    <name type="common">Green bristlegrass</name>
    <name type="synonym">Setaria italica subsp. viridis</name>
    <dbReference type="NCBI Taxonomy" id="4556"/>
    <lineage>
        <taxon>Eukaryota</taxon>
        <taxon>Viridiplantae</taxon>
        <taxon>Streptophyta</taxon>
        <taxon>Embryophyta</taxon>
        <taxon>Tracheophyta</taxon>
        <taxon>Spermatophyta</taxon>
        <taxon>Magnoliopsida</taxon>
        <taxon>Liliopsida</taxon>
        <taxon>Poales</taxon>
        <taxon>Poaceae</taxon>
        <taxon>PACMAD clade</taxon>
        <taxon>Panicoideae</taxon>
        <taxon>Panicodae</taxon>
        <taxon>Paniceae</taxon>
        <taxon>Cenchrinae</taxon>
        <taxon>Setaria</taxon>
    </lineage>
</organism>
<keyword evidence="3" id="KW-1185">Reference proteome</keyword>
<reference evidence="2" key="1">
    <citation type="submission" date="2019-03" db="EMBL/GenBank/DDBJ databases">
        <title>WGS assembly of Setaria viridis.</title>
        <authorList>
            <person name="Huang P."/>
            <person name="Jenkins J."/>
            <person name="Grimwood J."/>
            <person name="Barry K."/>
            <person name="Healey A."/>
            <person name="Mamidi S."/>
            <person name="Sreedasyam A."/>
            <person name="Shu S."/>
            <person name="Feldman M."/>
            <person name="Wu J."/>
            <person name="Yu Y."/>
            <person name="Chen C."/>
            <person name="Johnson J."/>
            <person name="Rokhsar D."/>
            <person name="Baxter I."/>
            <person name="Schmutz J."/>
            <person name="Brutnell T."/>
            <person name="Kellogg E."/>
        </authorList>
    </citation>
    <scope>NUCLEOTIDE SEQUENCE [LARGE SCALE GENOMIC DNA]</scope>
</reference>
<dbReference type="Gramene" id="TKW16092">
    <property type="protein sequence ID" value="TKW16092"/>
    <property type="gene ID" value="SEVIR_5G276733v2"/>
</dbReference>